<dbReference type="eggNOG" id="COG3791">
    <property type="taxonomic scope" value="Bacteria"/>
</dbReference>
<evidence type="ECO:0008006" key="3">
    <source>
        <dbReference type="Google" id="ProtNLM"/>
    </source>
</evidence>
<evidence type="ECO:0000313" key="1">
    <source>
        <dbReference type="EMBL" id="EYF07217.1"/>
    </source>
</evidence>
<dbReference type="InterPro" id="IPR011057">
    <property type="entry name" value="Mss4-like_sf"/>
</dbReference>
<dbReference type="SUPFAM" id="SSF51316">
    <property type="entry name" value="Mss4-like"/>
    <property type="match status" value="1"/>
</dbReference>
<dbReference type="STRING" id="1192034.CAP_0696"/>
<gene>
    <name evidence="1" type="ORF">CAP_0696</name>
</gene>
<dbReference type="EMBL" id="ASRX01000011">
    <property type="protein sequence ID" value="EYF07217.1"/>
    <property type="molecule type" value="Genomic_DNA"/>
</dbReference>
<organism evidence="1 2">
    <name type="scientific">Chondromyces apiculatus DSM 436</name>
    <dbReference type="NCBI Taxonomy" id="1192034"/>
    <lineage>
        <taxon>Bacteria</taxon>
        <taxon>Pseudomonadati</taxon>
        <taxon>Myxococcota</taxon>
        <taxon>Polyangia</taxon>
        <taxon>Polyangiales</taxon>
        <taxon>Polyangiaceae</taxon>
        <taxon>Chondromyces</taxon>
    </lineage>
</organism>
<comment type="caution">
    <text evidence="1">The sequence shown here is derived from an EMBL/GenBank/DDBJ whole genome shotgun (WGS) entry which is preliminary data.</text>
</comment>
<dbReference type="Proteomes" id="UP000019678">
    <property type="component" value="Unassembled WGS sequence"/>
</dbReference>
<name>A0A017TE66_9BACT</name>
<dbReference type="AlphaFoldDB" id="A0A017TE66"/>
<sequence>MRWAYYQEDQVRIRCEPGATETYIWGDRMIAFHRCRACGCVTHWKDLDPNQKRMGINTRLMEPADIADVPVRQHAGPSS</sequence>
<dbReference type="Gene3D" id="2.170.150.70">
    <property type="match status" value="1"/>
</dbReference>
<protein>
    <recommendedName>
        <fullName evidence="3">CENP-V/GFA domain-containing protein</fullName>
    </recommendedName>
</protein>
<keyword evidence="2" id="KW-1185">Reference proteome</keyword>
<accession>A0A017TE66</accession>
<reference evidence="1 2" key="1">
    <citation type="submission" date="2013-05" db="EMBL/GenBank/DDBJ databases">
        <title>Genome assembly of Chondromyces apiculatus DSM 436.</title>
        <authorList>
            <person name="Sharma G."/>
            <person name="Khatri I."/>
            <person name="Kaur C."/>
            <person name="Mayilraj S."/>
            <person name="Subramanian S."/>
        </authorList>
    </citation>
    <scope>NUCLEOTIDE SEQUENCE [LARGE SCALE GENOMIC DNA]</scope>
    <source>
        <strain evidence="1 2">DSM 436</strain>
    </source>
</reference>
<proteinExistence type="predicted"/>
<evidence type="ECO:0000313" key="2">
    <source>
        <dbReference type="Proteomes" id="UP000019678"/>
    </source>
</evidence>